<dbReference type="GO" id="GO:0008299">
    <property type="term" value="P:isoprenoid biosynthetic process"/>
    <property type="evidence" value="ECO:0007669"/>
    <property type="project" value="InterPro"/>
</dbReference>
<dbReference type="EMBL" id="OUUY01000088">
    <property type="protein sequence ID" value="SPQ01056.1"/>
    <property type="molecule type" value="Genomic_DNA"/>
</dbReference>
<evidence type="ECO:0000256" key="5">
    <source>
        <dbReference type="ARBA" id="ARBA00022842"/>
    </source>
</evidence>
<evidence type="ECO:0000256" key="4">
    <source>
        <dbReference type="ARBA" id="ARBA00022723"/>
    </source>
</evidence>
<keyword evidence="3 6" id="KW-0808">Transferase</keyword>
<keyword evidence="8" id="KW-1185">Reference proteome</keyword>
<evidence type="ECO:0000256" key="3">
    <source>
        <dbReference type="ARBA" id="ARBA00022679"/>
    </source>
</evidence>
<dbReference type="SFLD" id="SFLDS00005">
    <property type="entry name" value="Isoprenoid_Synthase_Type_I"/>
    <property type="match status" value="1"/>
</dbReference>
<dbReference type="SUPFAM" id="SSF48576">
    <property type="entry name" value="Terpenoid synthases"/>
    <property type="match status" value="1"/>
</dbReference>
<evidence type="ECO:0000256" key="6">
    <source>
        <dbReference type="RuleBase" id="RU004466"/>
    </source>
</evidence>
<gene>
    <name evidence="7" type="ORF">NBG4_410004</name>
</gene>
<dbReference type="GO" id="GO:0046872">
    <property type="term" value="F:metal ion binding"/>
    <property type="evidence" value="ECO:0007669"/>
    <property type="project" value="UniProtKB-KW"/>
</dbReference>
<dbReference type="PANTHER" id="PTHR12001:SF69">
    <property type="entry name" value="ALL TRANS-POLYPRENYL-DIPHOSPHATE SYNTHASE PDSS1"/>
    <property type="match status" value="1"/>
</dbReference>
<dbReference type="PANTHER" id="PTHR12001">
    <property type="entry name" value="GERANYLGERANYL PYROPHOSPHATE SYNTHASE"/>
    <property type="match status" value="1"/>
</dbReference>
<dbReference type="CDD" id="cd00685">
    <property type="entry name" value="Trans_IPPS_HT"/>
    <property type="match status" value="1"/>
</dbReference>
<dbReference type="InterPro" id="IPR033749">
    <property type="entry name" value="Polyprenyl_synt_CS"/>
</dbReference>
<dbReference type="InterPro" id="IPR008949">
    <property type="entry name" value="Isoprenoid_synthase_dom_sf"/>
</dbReference>
<sequence length="335" mass="37017">MTSKYPLPYHQKMNLQDVFDLYDDKLRLVEKKIMELFRNKAPVIPLIGSYITSSGGKRLRPLFHLICADLAGYKGDAHIEIAGIIESIHTASLLHDDIVDMAEMRRGKPTANSVWGNQVVVLVGDFLYSNALKAAVAQKNQRIMEVLSEATTRMTEGELLQLNKIGDPDITENDYIEIISAKTGALISAACRIAAILGGLSRDEEVALAAFGMKTGIVFQMADDVLDYMAEEGELGKKLCKDLEEGKITLPLLYLLRVAGADEIAEIKKIIGENFTGEGIERVLELLKKYRSIEESLKKAGLLVEEAKSELKIFDDSPAKEALLAIADYSLAREK</sequence>
<comment type="similarity">
    <text evidence="2 6">Belongs to the FPP/GGPP synthase family.</text>
</comment>
<name>A0A2U3QI21_9BACT</name>
<dbReference type="InterPro" id="IPR000092">
    <property type="entry name" value="Polyprenyl_synt"/>
</dbReference>
<dbReference type="EC" id="2.5.1.-" evidence="7"/>
<dbReference type="Gene3D" id="1.10.600.10">
    <property type="entry name" value="Farnesyl Diphosphate Synthase"/>
    <property type="match status" value="1"/>
</dbReference>
<keyword evidence="5" id="KW-0460">Magnesium</keyword>
<accession>A0A2U3QI21</accession>
<dbReference type="Proteomes" id="UP000245125">
    <property type="component" value="Unassembled WGS sequence"/>
</dbReference>
<evidence type="ECO:0000313" key="8">
    <source>
        <dbReference type="Proteomes" id="UP000245125"/>
    </source>
</evidence>
<organism evidence="7 8">
    <name type="scientific">Candidatus Sulfobium mesophilum</name>
    <dbReference type="NCBI Taxonomy" id="2016548"/>
    <lineage>
        <taxon>Bacteria</taxon>
        <taxon>Pseudomonadati</taxon>
        <taxon>Nitrospirota</taxon>
        <taxon>Nitrospiria</taxon>
        <taxon>Nitrospirales</taxon>
        <taxon>Nitrospiraceae</taxon>
        <taxon>Candidatus Sulfobium</taxon>
    </lineage>
</organism>
<comment type="cofactor">
    <cofactor evidence="1">
        <name>Mg(2+)</name>
        <dbReference type="ChEBI" id="CHEBI:18420"/>
    </cofactor>
</comment>
<protein>
    <submittedName>
        <fullName evidence="7">Octaprenyl-diphosphate synthase</fullName>
        <ecNumber evidence="7">2.5.1.-</ecNumber>
    </submittedName>
</protein>
<dbReference type="PROSITE" id="PS00723">
    <property type="entry name" value="POLYPRENYL_SYNTHASE_1"/>
    <property type="match status" value="1"/>
</dbReference>
<reference evidence="8" key="1">
    <citation type="submission" date="2018-03" db="EMBL/GenBank/DDBJ databases">
        <authorList>
            <person name="Zecchin S."/>
        </authorList>
    </citation>
    <scope>NUCLEOTIDE SEQUENCE [LARGE SCALE GENOMIC DNA]</scope>
</reference>
<evidence type="ECO:0000313" key="7">
    <source>
        <dbReference type="EMBL" id="SPQ01056.1"/>
    </source>
</evidence>
<dbReference type="AlphaFoldDB" id="A0A2U3QI21"/>
<evidence type="ECO:0000256" key="2">
    <source>
        <dbReference type="ARBA" id="ARBA00006706"/>
    </source>
</evidence>
<evidence type="ECO:0000256" key="1">
    <source>
        <dbReference type="ARBA" id="ARBA00001946"/>
    </source>
</evidence>
<keyword evidence="4" id="KW-0479">Metal-binding</keyword>
<proteinExistence type="inferred from homology"/>
<dbReference type="GO" id="GO:0004659">
    <property type="term" value="F:prenyltransferase activity"/>
    <property type="evidence" value="ECO:0007669"/>
    <property type="project" value="InterPro"/>
</dbReference>
<dbReference type="Pfam" id="PF00348">
    <property type="entry name" value="polyprenyl_synt"/>
    <property type="match status" value="1"/>
</dbReference>